<dbReference type="InterPro" id="IPR025493">
    <property type="entry name" value="DUF4384"/>
</dbReference>
<accession>A0A318SF00</accession>
<protein>
    <submittedName>
        <fullName evidence="4">PEGA domain-containing protein</fullName>
    </submittedName>
</protein>
<sequence length="338" mass="36125">MKKILALGTMALATAALAQPRISAQSIIVNPTPTDLSVRVWTDKDPSGQSTPNYAIGERIRLFVTTNQDAYVYLFNVGVNGEIDQILPNRYSGDNNLVRAGETRQFPRANNPQYSLDVAGPAGVNRVLALASRTPLNLDQISQFRAEQTNQGFATVTVRGSENLAQALSIVVTPIPQNTWTTDTASYNVVAPQAPARTGSITVNTNVPGATVYINDREVGDSGSTFPNLAAGTYRVRISAPGYTDINQTVTVRAGVTVNVNVTLQAQRATLTIRSNVNGARVFVNGQEQGVIRNGALTLTLNRDDYQIVLVAPGYAAGVSQVQVVNGGTITVNLNRLQ</sequence>
<keyword evidence="5" id="KW-1185">Reference proteome</keyword>
<feature type="signal peptide" evidence="1">
    <location>
        <begin position="1"/>
        <end position="18"/>
    </location>
</feature>
<dbReference type="SUPFAM" id="SSF49452">
    <property type="entry name" value="Starch-binding domain-like"/>
    <property type="match status" value="1"/>
</dbReference>
<gene>
    <name evidence="4" type="ORF">DES52_102170</name>
</gene>
<evidence type="ECO:0000313" key="5">
    <source>
        <dbReference type="Proteomes" id="UP000248326"/>
    </source>
</evidence>
<dbReference type="InterPro" id="IPR013784">
    <property type="entry name" value="Carb-bd-like_fold"/>
</dbReference>
<comment type="caution">
    <text evidence="4">The sequence shown here is derived from an EMBL/GenBank/DDBJ whole genome shotgun (WGS) entry which is preliminary data.</text>
</comment>
<reference evidence="4 5" key="1">
    <citation type="submission" date="2018-06" db="EMBL/GenBank/DDBJ databases">
        <title>Genomic Encyclopedia of Type Strains, Phase IV (KMG-IV): sequencing the most valuable type-strain genomes for metagenomic binning, comparative biology and taxonomic classification.</title>
        <authorList>
            <person name="Goeker M."/>
        </authorList>
    </citation>
    <scope>NUCLEOTIDE SEQUENCE [LARGE SCALE GENOMIC DNA]</scope>
    <source>
        <strain evidence="4 5">DSM 18048</strain>
    </source>
</reference>
<dbReference type="EMBL" id="QJSX01000002">
    <property type="protein sequence ID" value="PYE55805.1"/>
    <property type="molecule type" value="Genomic_DNA"/>
</dbReference>
<evidence type="ECO:0000259" key="3">
    <source>
        <dbReference type="Pfam" id="PF14326"/>
    </source>
</evidence>
<feature type="domain" description="DUF4384" evidence="3">
    <location>
        <begin position="54"/>
        <end position="135"/>
    </location>
</feature>
<name>A0A318SF00_9DEIO</name>
<dbReference type="PANTHER" id="PTHR36194">
    <property type="entry name" value="S-LAYER-LIKE PROTEIN"/>
    <property type="match status" value="1"/>
</dbReference>
<evidence type="ECO:0000256" key="1">
    <source>
        <dbReference type="SAM" id="SignalP"/>
    </source>
</evidence>
<dbReference type="PANTHER" id="PTHR36194:SF1">
    <property type="entry name" value="S-LAYER-LIKE PROTEIN"/>
    <property type="match status" value="1"/>
</dbReference>
<keyword evidence="1" id="KW-0732">Signal</keyword>
<feature type="domain" description="PEGA" evidence="2">
    <location>
        <begin position="269"/>
        <end position="335"/>
    </location>
</feature>
<evidence type="ECO:0000259" key="2">
    <source>
        <dbReference type="Pfam" id="PF08308"/>
    </source>
</evidence>
<dbReference type="RefSeq" id="WP_110885351.1">
    <property type="nucleotide sequence ID" value="NZ_QJSX01000002.1"/>
</dbReference>
<organism evidence="4 5">
    <name type="scientific">Deinococcus yavapaiensis KR-236</name>
    <dbReference type="NCBI Taxonomy" id="694435"/>
    <lineage>
        <taxon>Bacteria</taxon>
        <taxon>Thermotogati</taxon>
        <taxon>Deinococcota</taxon>
        <taxon>Deinococci</taxon>
        <taxon>Deinococcales</taxon>
        <taxon>Deinococcaceae</taxon>
        <taxon>Deinococcus</taxon>
    </lineage>
</organism>
<dbReference type="AlphaFoldDB" id="A0A318SF00"/>
<dbReference type="OrthoDB" id="63947at2"/>
<dbReference type="GO" id="GO:0030246">
    <property type="term" value="F:carbohydrate binding"/>
    <property type="evidence" value="ECO:0007669"/>
    <property type="project" value="InterPro"/>
</dbReference>
<feature type="chain" id="PRO_5016285340" evidence="1">
    <location>
        <begin position="19"/>
        <end position="338"/>
    </location>
</feature>
<dbReference type="Pfam" id="PF08308">
    <property type="entry name" value="PEGA"/>
    <property type="match status" value="2"/>
</dbReference>
<dbReference type="Pfam" id="PF14326">
    <property type="entry name" value="DUF4384"/>
    <property type="match status" value="1"/>
</dbReference>
<proteinExistence type="predicted"/>
<dbReference type="InterPro" id="IPR013229">
    <property type="entry name" value="PEGA"/>
</dbReference>
<feature type="domain" description="PEGA" evidence="2">
    <location>
        <begin position="199"/>
        <end position="266"/>
    </location>
</feature>
<dbReference type="Proteomes" id="UP000248326">
    <property type="component" value="Unassembled WGS sequence"/>
</dbReference>
<dbReference type="Gene3D" id="2.60.40.1120">
    <property type="entry name" value="Carboxypeptidase-like, regulatory domain"/>
    <property type="match status" value="1"/>
</dbReference>
<evidence type="ECO:0000313" key="4">
    <source>
        <dbReference type="EMBL" id="PYE55805.1"/>
    </source>
</evidence>